<proteinExistence type="predicted"/>
<dbReference type="AlphaFoldDB" id="A0A0J5FRM7"/>
<organism evidence="1 2">
    <name type="scientific">Xenorhabdus khoisanae</name>
    <dbReference type="NCBI Taxonomy" id="880157"/>
    <lineage>
        <taxon>Bacteria</taxon>
        <taxon>Pseudomonadati</taxon>
        <taxon>Pseudomonadota</taxon>
        <taxon>Gammaproteobacteria</taxon>
        <taxon>Enterobacterales</taxon>
        <taxon>Morganellaceae</taxon>
        <taxon>Xenorhabdus</taxon>
    </lineage>
</organism>
<dbReference type="PATRIC" id="fig|880157.4.peg.2672"/>
<dbReference type="Proteomes" id="UP000036277">
    <property type="component" value="Unassembled WGS sequence"/>
</dbReference>
<protein>
    <submittedName>
        <fullName evidence="1">Uncharacterized protein</fullName>
    </submittedName>
</protein>
<keyword evidence="2" id="KW-1185">Reference proteome</keyword>
<accession>A0A0J5FRM7</accession>
<evidence type="ECO:0000313" key="2">
    <source>
        <dbReference type="Proteomes" id="UP000036277"/>
    </source>
</evidence>
<dbReference type="RefSeq" id="WP_047963698.1">
    <property type="nucleotide sequence ID" value="NZ_CAWMBG010000079.1"/>
</dbReference>
<sequence length="98" mass="11105">MEIEDKVKIQKSNDYKSYFAENCGIIDSSIDGAELCDIVILKRESTPILLSQNKEGDEVEAQISLETELQHICSIRMTHSLLKDLYDAIGRTLSNKEQ</sequence>
<comment type="caution">
    <text evidence="1">The sequence shown here is derived from an EMBL/GenBank/DDBJ whole genome shotgun (WGS) entry which is preliminary data.</text>
</comment>
<dbReference type="EMBL" id="LFCV01000079">
    <property type="protein sequence ID" value="KMJ44754.1"/>
    <property type="molecule type" value="Genomic_DNA"/>
</dbReference>
<reference evidence="1 2" key="1">
    <citation type="submission" date="2015-06" db="EMBL/GenBank/DDBJ databases">
        <title>Draft Whole-Genome Sequence of the Entomopathogenic Bacterium Xenorhabdus khoisanae.</title>
        <authorList>
            <person name="Naidoo S."/>
            <person name="Featherston J."/>
            <person name="Gray V.M."/>
        </authorList>
    </citation>
    <scope>NUCLEOTIDE SEQUENCE [LARGE SCALE GENOMIC DNA]</scope>
    <source>
        <strain evidence="1 2">MCB</strain>
    </source>
</reference>
<name>A0A0J5FRM7_9GAMM</name>
<gene>
    <name evidence="1" type="ORF">AB204_12520</name>
</gene>
<evidence type="ECO:0000313" key="1">
    <source>
        <dbReference type="EMBL" id="KMJ44754.1"/>
    </source>
</evidence>